<dbReference type="KEGG" id="nlo:107222949"/>
<dbReference type="InterPro" id="IPR014756">
    <property type="entry name" value="Ig_E-set"/>
</dbReference>
<dbReference type="Gene3D" id="2.60.40.640">
    <property type="match status" value="2"/>
</dbReference>
<sequence length="390" mass="43931">MGLKDRFEIVLNSPVYYAGQSMTGKLIVELKKPKKIKGLYLKYFGKGYVHWNEGWGTTMVSHSNLEIYLMQYQLVCGNETDEYKLTEGRHVFEFNCQLPPDLPSSFEGHFGRISYSVKAIIDRPLKNDYVAKQSLTIVSIFDLNRCSLAAMPVEERSSKTFWGHSKPLNMSVNIPVRGFVPGQVIPMKVLLSNESEVLVKSLEATLKQKVVFHAIRKSSPMKVFVFKNEYPVEDGIGNKELHLNFQVPALPPSFLQFCSIIDLRYQLNVKAKVSGCHRSLKLPIEVIIGNIPLMAYEMPISGNQTLCDVPGLSPPYNQLSNSQPPPYTVIFPPSVEYGDLPPPSYEESTRYGSLNREGSQEASNGNAEAREFSPLYPVYRFETARVQTVG</sequence>
<feature type="domain" description="Arrestin C-terminal-like" evidence="4">
    <location>
        <begin position="164"/>
        <end position="293"/>
    </location>
</feature>
<proteinExistence type="inferred from homology"/>
<dbReference type="InterPro" id="IPR014752">
    <property type="entry name" value="Arrestin-like_C"/>
</dbReference>
<keyword evidence="5" id="KW-1185">Reference proteome</keyword>
<dbReference type="Pfam" id="PF02752">
    <property type="entry name" value="Arrestin_C"/>
    <property type="match status" value="1"/>
</dbReference>
<dbReference type="Pfam" id="PF00339">
    <property type="entry name" value="Arrestin_N"/>
    <property type="match status" value="1"/>
</dbReference>
<dbReference type="GO" id="GO:0005737">
    <property type="term" value="C:cytoplasm"/>
    <property type="evidence" value="ECO:0007669"/>
    <property type="project" value="TreeGrafter"/>
</dbReference>
<evidence type="ECO:0000259" key="4">
    <source>
        <dbReference type="SMART" id="SM01017"/>
    </source>
</evidence>
<evidence type="ECO:0000256" key="2">
    <source>
        <dbReference type="ARBA" id="ARBA00022606"/>
    </source>
</evidence>
<dbReference type="InterPro" id="IPR011021">
    <property type="entry name" value="Arrestin-like_N"/>
</dbReference>
<evidence type="ECO:0000256" key="3">
    <source>
        <dbReference type="SAM" id="MobiDB-lite"/>
    </source>
</evidence>
<keyword evidence="2" id="KW-0716">Sensory transduction</keyword>
<dbReference type="InterPro" id="IPR011022">
    <property type="entry name" value="Arrestin_C-like"/>
</dbReference>
<gene>
    <name evidence="6" type="primary">LOC107222949</name>
</gene>
<dbReference type="OrthoDB" id="2333384at2759"/>
<reference evidence="6" key="1">
    <citation type="submission" date="2025-08" db="UniProtKB">
        <authorList>
            <consortium name="RefSeq"/>
        </authorList>
    </citation>
    <scope>IDENTIFICATION</scope>
    <source>
        <tissue evidence="6">Thorax and Abdomen</tissue>
    </source>
</reference>
<dbReference type="Proteomes" id="UP000829291">
    <property type="component" value="Chromosome 5"/>
</dbReference>
<organism evidence="6">
    <name type="scientific">Neodiprion lecontei</name>
    <name type="common">Redheaded pine sawfly</name>
    <dbReference type="NCBI Taxonomy" id="441921"/>
    <lineage>
        <taxon>Eukaryota</taxon>
        <taxon>Metazoa</taxon>
        <taxon>Ecdysozoa</taxon>
        <taxon>Arthropoda</taxon>
        <taxon>Hexapoda</taxon>
        <taxon>Insecta</taxon>
        <taxon>Pterygota</taxon>
        <taxon>Neoptera</taxon>
        <taxon>Endopterygota</taxon>
        <taxon>Hymenoptera</taxon>
        <taxon>Tenthredinoidea</taxon>
        <taxon>Diprionidae</taxon>
        <taxon>Diprioninae</taxon>
        <taxon>Neodiprion</taxon>
    </lineage>
</organism>
<dbReference type="InParanoid" id="A0A6J0BVA5"/>
<feature type="region of interest" description="Disordered" evidence="3">
    <location>
        <begin position="341"/>
        <end position="369"/>
    </location>
</feature>
<evidence type="ECO:0000256" key="1">
    <source>
        <dbReference type="ARBA" id="ARBA00005298"/>
    </source>
</evidence>
<dbReference type="PANTHER" id="PTHR11188">
    <property type="entry name" value="ARRESTIN DOMAIN CONTAINING PROTEIN"/>
    <property type="match status" value="1"/>
</dbReference>
<dbReference type="AlphaFoldDB" id="A0A6J0BVA5"/>
<comment type="similarity">
    <text evidence="1">Belongs to the arrestin family.</text>
</comment>
<dbReference type="SUPFAM" id="SSF81296">
    <property type="entry name" value="E set domains"/>
    <property type="match status" value="2"/>
</dbReference>
<dbReference type="GO" id="GO:0015031">
    <property type="term" value="P:protein transport"/>
    <property type="evidence" value="ECO:0007669"/>
    <property type="project" value="TreeGrafter"/>
</dbReference>
<dbReference type="PANTHER" id="PTHR11188:SF176">
    <property type="entry name" value="ARRESTIN DOMAIN-CONTAINING PROTEIN 1"/>
    <property type="match status" value="1"/>
</dbReference>
<dbReference type="RefSeq" id="XP_015517983.1">
    <property type="nucleotide sequence ID" value="XM_015662497.2"/>
</dbReference>
<evidence type="ECO:0000313" key="5">
    <source>
        <dbReference type="Proteomes" id="UP000829291"/>
    </source>
</evidence>
<accession>A0A6J0BVA5</accession>
<evidence type="ECO:0000313" key="6">
    <source>
        <dbReference type="RefSeq" id="XP_015517983.1"/>
    </source>
</evidence>
<dbReference type="InterPro" id="IPR050357">
    <property type="entry name" value="Arrestin_domain-protein"/>
</dbReference>
<protein>
    <submittedName>
        <fullName evidence="6">Arrestin domain-containing protein 17 isoform X1</fullName>
    </submittedName>
</protein>
<dbReference type="SMART" id="SM01017">
    <property type="entry name" value="Arrestin_C"/>
    <property type="match status" value="1"/>
</dbReference>
<name>A0A6J0BVA5_NEOLC</name>
<dbReference type="GeneID" id="107222949"/>
<feature type="compositionally biased region" description="Polar residues" evidence="3">
    <location>
        <begin position="350"/>
        <end position="366"/>
    </location>
</feature>